<feature type="transmembrane region" description="Helical" evidence="1">
    <location>
        <begin position="68"/>
        <end position="86"/>
    </location>
</feature>
<evidence type="ECO:0000256" key="1">
    <source>
        <dbReference type="SAM" id="Phobius"/>
    </source>
</evidence>
<keyword evidence="1" id="KW-1133">Transmembrane helix</keyword>
<dbReference type="STRING" id="83767.SAMN05660652_01267"/>
<evidence type="ECO:0000313" key="3">
    <source>
        <dbReference type="Proteomes" id="UP000198607"/>
    </source>
</evidence>
<proteinExistence type="predicted"/>
<reference evidence="2 3" key="1">
    <citation type="submission" date="2016-10" db="EMBL/GenBank/DDBJ databases">
        <authorList>
            <person name="de Groot N.N."/>
        </authorList>
    </citation>
    <scope>NUCLEOTIDE SEQUENCE [LARGE SCALE GENOMIC DNA]</scope>
    <source>
        <strain evidence="2 3">DSM 5885</strain>
    </source>
</reference>
<evidence type="ECO:0008006" key="4">
    <source>
        <dbReference type="Google" id="ProtNLM"/>
    </source>
</evidence>
<dbReference type="InterPro" id="IPR022064">
    <property type="entry name" value="DUF3619"/>
</dbReference>
<keyword evidence="3" id="KW-1185">Reference proteome</keyword>
<keyword evidence="1" id="KW-0812">Transmembrane</keyword>
<dbReference type="Pfam" id="PF12279">
    <property type="entry name" value="DUF3619"/>
    <property type="match status" value="1"/>
</dbReference>
<keyword evidence="1" id="KW-0472">Membrane</keyword>
<dbReference type="EMBL" id="FNCY01000003">
    <property type="protein sequence ID" value="SDH11657.1"/>
    <property type="molecule type" value="Genomic_DNA"/>
</dbReference>
<accession>A0A1G7ZSQ5</accession>
<organism evidence="2 3">
    <name type="scientific">Propionivibrio dicarboxylicus</name>
    <dbReference type="NCBI Taxonomy" id="83767"/>
    <lineage>
        <taxon>Bacteria</taxon>
        <taxon>Pseudomonadati</taxon>
        <taxon>Pseudomonadota</taxon>
        <taxon>Betaproteobacteria</taxon>
        <taxon>Rhodocyclales</taxon>
        <taxon>Rhodocyclaceae</taxon>
        <taxon>Propionivibrio</taxon>
    </lineage>
</organism>
<sequence length="125" mass="14073">MNELHFIFKVRQHLNRGLYEMRPETSDRLAMARKMALAHQRQSASKSVLAAAGGYFQMQLEGMRIRQFVAALTLAACVVTASFWIADQRVNELSEIDSALLSDDLPVGAFIDKGFSEWLKQVSPQ</sequence>
<name>A0A1G7ZSQ5_9RHOO</name>
<evidence type="ECO:0000313" key="2">
    <source>
        <dbReference type="EMBL" id="SDH11657.1"/>
    </source>
</evidence>
<dbReference type="Proteomes" id="UP000198607">
    <property type="component" value="Unassembled WGS sequence"/>
</dbReference>
<protein>
    <recommendedName>
        <fullName evidence="4">DUF3619 family protein</fullName>
    </recommendedName>
</protein>
<dbReference type="AlphaFoldDB" id="A0A1G7ZSQ5"/>
<dbReference type="OrthoDB" id="8562153at2"/>
<gene>
    <name evidence="2" type="ORF">SAMN05660652_01267</name>
</gene>